<feature type="transmembrane region" description="Helical" evidence="1">
    <location>
        <begin position="485"/>
        <end position="505"/>
    </location>
</feature>
<feature type="transmembrane region" description="Helical" evidence="1">
    <location>
        <begin position="141"/>
        <end position="164"/>
    </location>
</feature>
<comment type="caution">
    <text evidence="2">The sequence shown here is derived from an EMBL/GenBank/DDBJ whole genome shotgun (WGS) entry which is preliminary data.</text>
</comment>
<keyword evidence="1" id="KW-0812">Transmembrane</keyword>
<evidence type="ECO:0000313" key="3">
    <source>
        <dbReference type="Proteomes" id="UP000321058"/>
    </source>
</evidence>
<evidence type="ECO:0000256" key="1">
    <source>
        <dbReference type="SAM" id="Phobius"/>
    </source>
</evidence>
<protein>
    <submittedName>
        <fullName evidence="2">Uncharacterized protein</fullName>
    </submittedName>
</protein>
<dbReference type="Proteomes" id="UP000321058">
    <property type="component" value="Unassembled WGS sequence"/>
</dbReference>
<feature type="transmembrane region" description="Helical" evidence="1">
    <location>
        <begin position="453"/>
        <end position="473"/>
    </location>
</feature>
<keyword evidence="1" id="KW-1133">Transmembrane helix</keyword>
<dbReference type="AlphaFoldDB" id="A0A512NQQ3"/>
<sequence length="615" mass="68401">MTERIGVLLVHGIGMQLPNQHLIGEARNIVAALGDEAAAIEVVTEPSIPAEVPKKFTTDFSTNKICVDVTTTSKRHRRFRIEFNEVYWADLGEAPTLPRQVKFWFWALSMWTVAGREYTRLVGFKDMYVPRDGRFKYLGRFVLGFYGALFFLGAATVGLLNLILERLKLPRVPISDLLTAYVGDVMLYSQPARDQNPIVSELGEPPRVAIRARMVDAMVEFAMRDYDHWFILAHSLGSVVAYNGLMETEAALPNYLTEGRWQQVKALLGATVEPVIDVMLPRRPVWLSPTDGIDRRILFSKLRGLLTYGSAIGKLRAIWPVIVPANRDEYVFREDFEWFNIYEPTDPVSGRLAAFLSTGGRWDGNDQNVNAPLVVDGRSAAKITQSIAYKAGPIWLLSHLGYLTRPSPGFERPKHPLVFKVASWLIRKDFGAADLQQVAPAVWLRSTLRTAEVLLIGLAVWLGTAALLWYILPHKWLAALQWRDLPAIAVSAIAVAALLNAVGWAADRNDRGDPPRWLRWTTIVVGGALICLVSPWAAAAVRCVRDSSLGIGLWLAVKCPAIGFLVDLLNHPGAARMAIGLLSLTLILIVALGALRWLFQPLPVQPKEHMRGVST</sequence>
<proteinExistence type="predicted"/>
<dbReference type="EMBL" id="BKAJ01000212">
    <property type="protein sequence ID" value="GEP61284.1"/>
    <property type="molecule type" value="Genomic_DNA"/>
</dbReference>
<organism evidence="2 3">
    <name type="scientific">Reyranella soli</name>
    <dbReference type="NCBI Taxonomy" id="1230389"/>
    <lineage>
        <taxon>Bacteria</taxon>
        <taxon>Pseudomonadati</taxon>
        <taxon>Pseudomonadota</taxon>
        <taxon>Alphaproteobacteria</taxon>
        <taxon>Hyphomicrobiales</taxon>
        <taxon>Reyranellaceae</taxon>
        <taxon>Reyranella</taxon>
    </lineage>
</organism>
<feature type="transmembrane region" description="Helical" evidence="1">
    <location>
        <begin position="517"/>
        <end position="539"/>
    </location>
</feature>
<feature type="transmembrane region" description="Helical" evidence="1">
    <location>
        <begin position="551"/>
        <end position="569"/>
    </location>
</feature>
<gene>
    <name evidence="2" type="ORF">RSO01_84500</name>
</gene>
<accession>A0A512NQQ3</accession>
<dbReference type="RefSeq" id="WP_147156597.1">
    <property type="nucleotide sequence ID" value="NZ_BKAJ01000212.1"/>
</dbReference>
<keyword evidence="1" id="KW-0472">Membrane</keyword>
<feature type="transmembrane region" description="Helical" evidence="1">
    <location>
        <begin position="581"/>
        <end position="599"/>
    </location>
</feature>
<keyword evidence="3" id="KW-1185">Reference proteome</keyword>
<name>A0A512NQQ3_9HYPH</name>
<evidence type="ECO:0000313" key="2">
    <source>
        <dbReference type="EMBL" id="GEP61284.1"/>
    </source>
</evidence>
<reference evidence="2 3" key="1">
    <citation type="submission" date="2019-07" db="EMBL/GenBank/DDBJ databases">
        <title>Whole genome shotgun sequence of Reyranella soli NBRC 108950.</title>
        <authorList>
            <person name="Hosoyama A."/>
            <person name="Uohara A."/>
            <person name="Ohji S."/>
            <person name="Ichikawa N."/>
        </authorList>
    </citation>
    <scope>NUCLEOTIDE SEQUENCE [LARGE SCALE GENOMIC DNA]</scope>
    <source>
        <strain evidence="2 3">NBRC 108950</strain>
    </source>
</reference>
<dbReference type="OrthoDB" id="4058760at2"/>